<name>A0AAV5TDV9_9BILA</name>
<organism evidence="1 2">
    <name type="scientific">Pristionchus entomophagus</name>
    <dbReference type="NCBI Taxonomy" id="358040"/>
    <lineage>
        <taxon>Eukaryota</taxon>
        <taxon>Metazoa</taxon>
        <taxon>Ecdysozoa</taxon>
        <taxon>Nematoda</taxon>
        <taxon>Chromadorea</taxon>
        <taxon>Rhabditida</taxon>
        <taxon>Rhabditina</taxon>
        <taxon>Diplogasteromorpha</taxon>
        <taxon>Diplogasteroidea</taxon>
        <taxon>Neodiplogasteridae</taxon>
        <taxon>Pristionchus</taxon>
    </lineage>
</organism>
<accession>A0AAV5TDV9</accession>
<sequence length="76" mass="7860">LLTLPFLVAGVVAHDALLVEAGIEVEGRVSGSVQVNPEAMGVLGGYSDDANTVAVTETIDRDGDRSRGMEVFSGEV</sequence>
<keyword evidence="2" id="KW-1185">Reference proteome</keyword>
<comment type="caution">
    <text evidence="1">The sequence shown here is derived from an EMBL/GenBank/DDBJ whole genome shotgun (WGS) entry which is preliminary data.</text>
</comment>
<feature type="non-terminal residue" evidence="1">
    <location>
        <position position="76"/>
    </location>
</feature>
<dbReference type="Proteomes" id="UP001432027">
    <property type="component" value="Unassembled WGS sequence"/>
</dbReference>
<dbReference type="AlphaFoldDB" id="A0AAV5TDV9"/>
<protein>
    <submittedName>
        <fullName evidence="1">Uncharacterized protein</fullName>
    </submittedName>
</protein>
<gene>
    <name evidence="1" type="ORF">PENTCL1PPCAC_12031</name>
</gene>
<evidence type="ECO:0000313" key="2">
    <source>
        <dbReference type="Proteomes" id="UP001432027"/>
    </source>
</evidence>
<reference evidence="1" key="1">
    <citation type="submission" date="2023-10" db="EMBL/GenBank/DDBJ databases">
        <title>Genome assembly of Pristionchus species.</title>
        <authorList>
            <person name="Yoshida K."/>
            <person name="Sommer R.J."/>
        </authorList>
    </citation>
    <scope>NUCLEOTIDE SEQUENCE</scope>
    <source>
        <strain evidence="1">RS0144</strain>
    </source>
</reference>
<dbReference type="EMBL" id="BTSX01000003">
    <property type="protein sequence ID" value="GMS89856.1"/>
    <property type="molecule type" value="Genomic_DNA"/>
</dbReference>
<feature type="non-terminal residue" evidence="1">
    <location>
        <position position="1"/>
    </location>
</feature>
<proteinExistence type="predicted"/>
<evidence type="ECO:0000313" key="1">
    <source>
        <dbReference type="EMBL" id="GMS89856.1"/>
    </source>
</evidence>